<keyword evidence="1" id="KW-1133">Transmembrane helix</keyword>
<organism evidence="3 4">
    <name type="scientific">Daucus carota subsp. sativus</name>
    <name type="common">Carrot</name>
    <dbReference type="NCBI Taxonomy" id="79200"/>
    <lineage>
        <taxon>Eukaryota</taxon>
        <taxon>Viridiplantae</taxon>
        <taxon>Streptophyta</taxon>
        <taxon>Embryophyta</taxon>
        <taxon>Tracheophyta</taxon>
        <taxon>Spermatophyta</taxon>
        <taxon>Magnoliopsida</taxon>
        <taxon>eudicotyledons</taxon>
        <taxon>Gunneridae</taxon>
        <taxon>Pentapetalae</taxon>
        <taxon>asterids</taxon>
        <taxon>campanulids</taxon>
        <taxon>Apiales</taxon>
        <taxon>Apiaceae</taxon>
        <taxon>Apioideae</taxon>
        <taxon>Scandiceae</taxon>
        <taxon>Daucinae</taxon>
        <taxon>Daucus</taxon>
        <taxon>Daucus sect. Daucus</taxon>
    </lineage>
</organism>
<proteinExistence type="predicted"/>
<feature type="transmembrane region" description="Helical" evidence="1">
    <location>
        <begin position="497"/>
        <end position="517"/>
    </location>
</feature>
<keyword evidence="1" id="KW-0812">Transmembrane</keyword>
<dbReference type="Pfam" id="PF20241">
    <property type="entry name" value="DUF6598"/>
    <property type="match status" value="2"/>
</dbReference>
<sequence>MEKPAGSESDDLNFGLLLSDVLERHGSSLDLLESDDDDSVVVEGGRQDLTELGSTSVDNKSLSKTITLDPLVEQYSHVRCEAVIEILEAKVVYNDNISLDVYGDIRILDLKQGREFIVYERDQFDSPQGISTINSLLQLSSPGEIPTFDDPHLAVDIKNVHTGAVIARGQKPLSKTTHEPFDSNDFEKLYTLQFQGDAGDFVELQCVAFTFGVYAQVEIVLFRDSDASHSMYLIEDEEGKDGKGVEVFGLICGECDPLILPKTCYTNHLFNVIQEESEWVTLGTEIALSKSLVAVPAYSPLKISMDLRGYDGIIVQGTQSFEPTNYDGGKKCIQGLNGFYVRVHVKWCEPSLLNKPWCDDDRIARFCSMTHEPSLYASQLLEVFSLFISHPNEQEVNLYGSVKILDSKGWCSIFNRSEDEAYCLAQGSNFLPLKEPKRAITPGDFFSIEIDLRDVDGHVNIKGFVKSSPEINERQRPWFDEPLRSVVRSANEKSFAVIDYILFSFAVLAIIEVRFVFHHKYFDHVKIYGDITTYTAQGFRRVLFTRKKENFLKIKDDLKLLTKHVVVPMRSPLLTKVDLSLRTSGQTFQLKKRMKFQIGEPCKIIQRDCVSMFIDVKWKGLPYV</sequence>
<dbReference type="AlphaFoldDB" id="A0AAF0WCP7"/>
<dbReference type="KEGG" id="dcr:108207240"/>
<accession>A0AAF0WCP7</accession>
<evidence type="ECO:0000313" key="3">
    <source>
        <dbReference type="EMBL" id="WOG85833.1"/>
    </source>
</evidence>
<protein>
    <recommendedName>
        <fullName evidence="2">DUF6598 domain-containing protein</fullName>
    </recommendedName>
</protein>
<keyword evidence="4" id="KW-1185">Reference proteome</keyword>
<name>A0AAF0WCP7_DAUCS</name>
<dbReference type="EMBL" id="CP093343">
    <property type="protein sequence ID" value="WOG85833.1"/>
    <property type="molecule type" value="Genomic_DNA"/>
</dbReference>
<evidence type="ECO:0000313" key="4">
    <source>
        <dbReference type="Proteomes" id="UP000077755"/>
    </source>
</evidence>
<feature type="domain" description="DUF6598" evidence="2">
    <location>
        <begin position="84"/>
        <end position="343"/>
    </location>
</feature>
<feature type="domain" description="DUF6598" evidence="2">
    <location>
        <begin position="380"/>
        <end position="616"/>
    </location>
</feature>
<reference evidence="3" key="2">
    <citation type="submission" date="2022-03" db="EMBL/GenBank/DDBJ databases">
        <title>Draft title - Genomic analysis of global carrot germplasm unveils the trajectory of domestication and the origin of high carotenoid orange carrot.</title>
        <authorList>
            <person name="Iorizzo M."/>
            <person name="Ellison S."/>
            <person name="Senalik D."/>
            <person name="Macko-Podgorni A."/>
            <person name="Grzebelus D."/>
            <person name="Bostan H."/>
            <person name="Rolling W."/>
            <person name="Curaba J."/>
            <person name="Simon P."/>
        </authorList>
    </citation>
    <scope>NUCLEOTIDE SEQUENCE</scope>
    <source>
        <tissue evidence="3">Leaf</tissue>
    </source>
</reference>
<keyword evidence="1" id="KW-0472">Membrane</keyword>
<gene>
    <name evidence="3" type="ORF">DCAR_0105026</name>
</gene>
<evidence type="ECO:0000256" key="1">
    <source>
        <dbReference type="SAM" id="Phobius"/>
    </source>
</evidence>
<reference evidence="3" key="1">
    <citation type="journal article" date="2016" name="Nat. Genet.">
        <title>A high-quality carrot genome assembly provides new insights into carotenoid accumulation and asterid genome evolution.</title>
        <authorList>
            <person name="Iorizzo M."/>
            <person name="Ellison S."/>
            <person name="Senalik D."/>
            <person name="Zeng P."/>
            <person name="Satapoomin P."/>
            <person name="Huang J."/>
            <person name="Bowman M."/>
            <person name="Iovene M."/>
            <person name="Sanseverino W."/>
            <person name="Cavagnaro P."/>
            <person name="Yildiz M."/>
            <person name="Macko-Podgorni A."/>
            <person name="Moranska E."/>
            <person name="Grzebelus E."/>
            <person name="Grzebelus D."/>
            <person name="Ashrafi H."/>
            <person name="Zheng Z."/>
            <person name="Cheng S."/>
            <person name="Spooner D."/>
            <person name="Van Deynze A."/>
            <person name="Simon P."/>
        </authorList>
    </citation>
    <scope>NUCLEOTIDE SEQUENCE</scope>
    <source>
        <tissue evidence="3">Leaf</tissue>
    </source>
</reference>
<dbReference type="InterPro" id="IPR046533">
    <property type="entry name" value="DUF6598"/>
</dbReference>
<dbReference type="Proteomes" id="UP000077755">
    <property type="component" value="Chromosome 1"/>
</dbReference>
<evidence type="ECO:0000259" key="2">
    <source>
        <dbReference type="Pfam" id="PF20241"/>
    </source>
</evidence>
<dbReference type="PANTHER" id="PTHR33065:SF88">
    <property type="entry name" value="OS11G0104220 PROTEIN"/>
    <property type="match status" value="1"/>
</dbReference>
<dbReference type="PANTHER" id="PTHR33065">
    <property type="entry name" value="OS07G0486400 PROTEIN"/>
    <property type="match status" value="1"/>
</dbReference>